<evidence type="ECO:0000313" key="4">
    <source>
        <dbReference type="Proteomes" id="UP000663870"/>
    </source>
</evidence>
<gene>
    <name evidence="3" type="ORF">JXQ802_LOCUS47520</name>
    <name evidence="2" type="ORF">PYM288_LOCUS31610</name>
</gene>
<dbReference type="EMBL" id="CAJNOL010004744">
    <property type="protein sequence ID" value="CAF1593923.1"/>
    <property type="molecule type" value="Genomic_DNA"/>
</dbReference>
<organism evidence="3 4">
    <name type="scientific">Rotaria sordida</name>
    <dbReference type="NCBI Taxonomy" id="392033"/>
    <lineage>
        <taxon>Eukaryota</taxon>
        <taxon>Metazoa</taxon>
        <taxon>Spiralia</taxon>
        <taxon>Gnathifera</taxon>
        <taxon>Rotifera</taxon>
        <taxon>Eurotatoria</taxon>
        <taxon>Bdelloidea</taxon>
        <taxon>Philodinida</taxon>
        <taxon>Philodinidae</taxon>
        <taxon>Rotaria</taxon>
    </lineage>
</organism>
<dbReference type="Proteomes" id="UP000663870">
    <property type="component" value="Unassembled WGS sequence"/>
</dbReference>
<dbReference type="EMBL" id="CAJNOH010003412">
    <property type="protein sequence ID" value="CAF1335191.1"/>
    <property type="molecule type" value="Genomic_DNA"/>
</dbReference>
<name>A0A816A7C0_9BILA</name>
<reference evidence="3" key="1">
    <citation type="submission" date="2021-02" db="EMBL/GenBank/DDBJ databases">
        <authorList>
            <person name="Nowell W R."/>
        </authorList>
    </citation>
    <scope>NUCLEOTIDE SEQUENCE</scope>
</reference>
<proteinExistence type="predicted"/>
<evidence type="ECO:0000256" key="1">
    <source>
        <dbReference type="SAM" id="MobiDB-lite"/>
    </source>
</evidence>
<dbReference type="Proteomes" id="UP000663854">
    <property type="component" value="Unassembled WGS sequence"/>
</dbReference>
<feature type="region of interest" description="Disordered" evidence="1">
    <location>
        <begin position="631"/>
        <end position="704"/>
    </location>
</feature>
<feature type="compositionally biased region" description="Low complexity" evidence="1">
    <location>
        <begin position="642"/>
        <end position="653"/>
    </location>
</feature>
<dbReference type="AlphaFoldDB" id="A0A816A7C0"/>
<feature type="compositionally biased region" description="Basic and acidic residues" evidence="1">
    <location>
        <begin position="679"/>
        <end position="690"/>
    </location>
</feature>
<feature type="compositionally biased region" description="Basic residues" evidence="1">
    <location>
        <begin position="691"/>
        <end position="704"/>
    </location>
</feature>
<accession>A0A816A7C0</accession>
<keyword evidence="4" id="KW-1185">Reference proteome</keyword>
<evidence type="ECO:0000313" key="2">
    <source>
        <dbReference type="EMBL" id="CAF1335191.1"/>
    </source>
</evidence>
<protein>
    <submittedName>
        <fullName evidence="3">Uncharacterized protein</fullName>
    </submittedName>
</protein>
<evidence type="ECO:0000313" key="3">
    <source>
        <dbReference type="EMBL" id="CAF1593923.1"/>
    </source>
</evidence>
<sequence>MDHAGSLHYNLEKVHGDSVVQTLNMISNNLMIDVQSLSVCLRACAAFHEDEGKVLLANVPQRAKSIGEFTLLITTMGTGKSLIFSKIMEMQHLKREYDLKREKGGVGGVGASKNSSGYRHAVLNEITGPGLTKYLDKAGNVLVLIDEFDGDHQKLGLFGTESKPNNLNSSAASVLKSFHTGIPFYQKAKVSDSGHLKNPQVSFLAASNGVPVMDILRSKLKTSVMPDALVMRTIFDVIDSPPKFNSDYKNKFMPTDAIGLEMFLLASSLLTNQTYIFDTSGSRSADELLQGWQDMCVASGARWKNVDKWTSSRFAKTSELTARLAAQLTHIDLAYTLLREFIHLKQLPNPNGPVSFDTYCQMADFFHARYPPDSSTSITISSSQVEAAIYATKTILLKFFNLFDLTANRSGPILEIPWIPPSSISNSNAAVVQLPSTQGNDTELQIDPPMLNMFQTIIKFPSICFTFSQLVKTFSKLKHQYKNVGPALEKLVKMEILLKFEGGLQSEYEKSSTLSKTNHDLLNISNESSQDLIHSNITNNDDHFVTSTPTQDFAENNVQLEVGQQQEISSIVSPPTTSNSNKFVSSLVFDSTELSSSSQTSIDFLLPRPPSKILRNSNIDDNLEQNDTLEFNTENNHNDSLNSTENNEDTNNSMKQIDQILAADIPQSDRTRTKTKRFYSSERNEDEIHTTKKKKKTVQRNKTT</sequence>
<feature type="compositionally biased region" description="Polar residues" evidence="1">
    <location>
        <begin position="631"/>
        <end position="641"/>
    </location>
</feature>
<comment type="caution">
    <text evidence="3">The sequence shown here is derived from an EMBL/GenBank/DDBJ whole genome shotgun (WGS) entry which is preliminary data.</text>
</comment>